<evidence type="ECO:0000313" key="2">
    <source>
        <dbReference type="EMBL" id="EFG49615.1"/>
    </source>
</evidence>
<feature type="domain" description="RadC-like JAB" evidence="1">
    <location>
        <begin position="4"/>
        <end position="38"/>
    </location>
</feature>
<gene>
    <name evidence="2" type="ORF">HMPREF0061_1033</name>
</gene>
<name>A0ABP2I6U5_AERVM</name>
<comment type="caution">
    <text evidence="2">The sequence shown here is derived from an EMBL/GenBank/DDBJ whole genome shotgun (WGS) entry which is preliminary data.</text>
</comment>
<dbReference type="Pfam" id="PF04002">
    <property type="entry name" value="RadC"/>
    <property type="match status" value="1"/>
</dbReference>
<evidence type="ECO:0000259" key="1">
    <source>
        <dbReference type="Pfam" id="PF04002"/>
    </source>
</evidence>
<dbReference type="InterPro" id="IPR025657">
    <property type="entry name" value="RadC_JAB"/>
</dbReference>
<dbReference type="GeneID" id="99820037"/>
<dbReference type="EMBL" id="ADNT01000074">
    <property type="protein sequence ID" value="EFG49615.1"/>
    <property type="molecule type" value="Genomic_DNA"/>
</dbReference>
<dbReference type="Gene3D" id="3.40.140.10">
    <property type="entry name" value="Cytidine Deaminase, domain 2"/>
    <property type="match status" value="1"/>
</dbReference>
<proteinExistence type="predicted"/>
<evidence type="ECO:0000313" key="3">
    <source>
        <dbReference type="Proteomes" id="UP000003764"/>
    </source>
</evidence>
<dbReference type="RefSeq" id="WP_003142563.1">
    <property type="nucleotide sequence ID" value="NZ_ADNT01000074.1"/>
</dbReference>
<sequence length="40" mass="4703">MFYAFTHRMMEAGDVLGIELLDHFIVSEKNWLSFKEIGLL</sequence>
<accession>A0ABP2I6U5</accession>
<dbReference type="Proteomes" id="UP000003764">
    <property type="component" value="Unassembled WGS sequence"/>
</dbReference>
<keyword evidence="3" id="KW-1185">Reference proteome</keyword>
<organism evidence="2 3">
    <name type="scientific">Aerococcus viridans (strain ATCC 11563 / DSM 20340 / CCUG 4311 / JCM 20461 / NBRC 12219 / NCTC 8251 / M1)</name>
    <dbReference type="NCBI Taxonomy" id="655812"/>
    <lineage>
        <taxon>Bacteria</taxon>
        <taxon>Bacillati</taxon>
        <taxon>Bacillota</taxon>
        <taxon>Bacilli</taxon>
        <taxon>Lactobacillales</taxon>
        <taxon>Aerococcaceae</taxon>
        <taxon>Aerococcus</taxon>
    </lineage>
</organism>
<protein>
    <recommendedName>
        <fullName evidence="1">RadC-like JAB domain-containing protein</fullName>
    </recommendedName>
</protein>
<reference evidence="2 3" key="1">
    <citation type="submission" date="2010-04" db="EMBL/GenBank/DDBJ databases">
        <authorList>
            <person name="Muzny D."/>
            <person name="Qin X."/>
            <person name="Deng J."/>
            <person name="Jiang H."/>
            <person name="Liu Y."/>
            <person name="Qu J."/>
            <person name="Song X.-Z."/>
            <person name="Zhang L."/>
            <person name="Thornton R."/>
            <person name="Coyle M."/>
            <person name="Francisco L."/>
            <person name="Jackson L."/>
            <person name="Javaid M."/>
            <person name="Korchina V."/>
            <person name="Kovar C."/>
            <person name="Mata R."/>
            <person name="Mathew T."/>
            <person name="Ngo R."/>
            <person name="Nguyen L."/>
            <person name="Nguyen N."/>
            <person name="Okwuonu G."/>
            <person name="Ongeri F."/>
            <person name="Pham C."/>
            <person name="Simmons D."/>
            <person name="Wilczek-Boney K."/>
            <person name="Hale W."/>
            <person name="Jakkamsetti A."/>
            <person name="Pham P."/>
            <person name="Ruth R."/>
            <person name="San Lucas F."/>
            <person name="Warren J."/>
            <person name="Zhang J."/>
            <person name="Zhao Z."/>
            <person name="Zhou C."/>
            <person name="Zhu D."/>
            <person name="Lee S."/>
            <person name="Bess C."/>
            <person name="Blankenburg K."/>
            <person name="Forbes L."/>
            <person name="Fu Q."/>
            <person name="Gubbala S."/>
            <person name="Hirani K."/>
            <person name="Jayaseelan J.C."/>
            <person name="Lara F."/>
            <person name="Munidasa M."/>
            <person name="Palculict T."/>
            <person name="Patil S."/>
            <person name="Pu L.-L."/>
            <person name="Saada N."/>
            <person name="Tang L."/>
            <person name="Weissenberger G."/>
            <person name="Zhu Y."/>
            <person name="Hemphill L."/>
            <person name="Shang Y."/>
            <person name="Youmans B."/>
            <person name="Ayvaz T."/>
            <person name="Ross M."/>
            <person name="Santibanez J."/>
            <person name="Aqrawi P."/>
            <person name="Gross S."/>
            <person name="Joshi V."/>
            <person name="Fowler G."/>
            <person name="Nazareth L."/>
            <person name="Reid J."/>
            <person name="Worley K."/>
            <person name="Petrosino J."/>
            <person name="Highlander S."/>
            <person name="Gibbs R."/>
            <person name="Gibbs R."/>
        </authorList>
    </citation>
    <scope>NUCLEOTIDE SEQUENCE [LARGE SCALE GENOMIC DNA]</scope>
    <source>
        <strain evidence="2 3">ATCC 11563</strain>
    </source>
</reference>